<dbReference type="EMBL" id="CP060635">
    <property type="protein sequence ID" value="QNM09652.1"/>
    <property type="molecule type" value="Genomic_DNA"/>
</dbReference>
<feature type="transmembrane region" description="Helical" evidence="2">
    <location>
        <begin position="12"/>
        <end position="34"/>
    </location>
</feature>
<proteinExistence type="predicted"/>
<evidence type="ECO:0000313" key="3">
    <source>
        <dbReference type="EMBL" id="QNM09652.1"/>
    </source>
</evidence>
<sequence>MTFEITERDKKLLYFLVVFAIVIGLGFGVLRPLLEKNQEVSQQLADARIEKMDKETKIAKIPLLEQSVASLEEELADIQSSFYEETSSMEIDRTLTGMALACGLGVKDLDIDMPQPGGYVSLVGYRAMLDSYDSEQKASGIDFPGAYAAKITMILNGSRSSLQSMMDSCASLEPKLRVTELSWQKGKTEDSYTLSLSMEFYMYENVTEYMAGQAAAAEAAAAEAEKQPEDSLTEE</sequence>
<keyword evidence="2" id="KW-0812">Transmembrane</keyword>
<evidence type="ECO:0008006" key="5">
    <source>
        <dbReference type="Google" id="ProtNLM"/>
    </source>
</evidence>
<organism evidence="3 4">
    <name type="scientific">Wansuia hejianensis</name>
    <dbReference type="NCBI Taxonomy" id="2763667"/>
    <lineage>
        <taxon>Bacteria</taxon>
        <taxon>Bacillati</taxon>
        <taxon>Bacillota</taxon>
        <taxon>Clostridia</taxon>
        <taxon>Lachnospirales</taxon>
        <taxon>Lachnospiraceae</taxon>
        <taxon>Wansuia</taxon>
    </lineage>
</organism>
<protein>
    <recommendedName>
        <fullName evidence="5">Type IV pilus assembly protein PilO</fullName>
    </recommendedName>
</protein>
<name>A0A7G9GFS0_9FIRM</name>
<keyword evidence="2" id="KW-1133">Transmembrane helix</keyword>
<dbReference type="KEGG" id="whj:H9Q79_05005"/>
<gene>
    <name evidence="3" type="ORF">H9Q79_05005</name>
</gene>
<keyword evidence="1" id="KW-0175">Coiled coil</keyword>
<accession>A0A7G9GFS0</accession>
<keyword evidence="4" id="KW-1185">Reference proteome</keyword>
<dbReference type="RefSeq" id="WP_147371432.1">
    <property type="nucleotide sequence ID" value="NZ_CP060635.1"/>
</dbReference>
<evidence type="ECO:0000256" key="1">
    <source>
        <dbReference type="SAM" id="Coils"/>
    </source>
</evidence>
<evidence type="ECO:0000313" key="4">
    <source>
        <dbReference type="Proteomes" id="UP000515860"/>
    </source>
</evidence>
<feature type="coiled-coil region" evidence="1">
    <location>
        <begin position="37"/>
        <end position="81"/>
    </location>
</feature>
<dbReference type="AlphaFoldDB" id="A0A7G9GFS0"/>
<evidence type="ECO:0000256" key="2">
    <source>
        <dbReference type="SAM" id="Phobius"/>
    </source>
</evidence>
<keyword evidence="2" id="KW-0472">Membrane</keyword>
<reference evidence="3 4" key="1">
    <citation type="submission" date="2020-08" db="EMBL/GenBank/DDBJ databases">
        <authorList>
            <person name="Liu C."/>
            <person name="Sun Q."/>
        </authorList>
    </citation>
    <scope>NUCLEOTIDE SEQUENCE [LARGE SCALE GENOMIC DNA]</scope>
    <source>
        <strain evidence="3 4">NSJ-29</strain>
    </source>
</reference>
<dbReference type="Proteomes" id="UP000515860">
    <property type="component" value="Chromosome"/>
</dbReference>